<evidence type="ECO:0000313" key="10">
    <source>
        <dbReference type="Proteomes" id="UP001223072"/>
    </source>
</evidence>
<keyword evidence="4 8" id="KW-0812">Transmembrane</keyword>
<dbReference type="RefSeq" id="WP_307630109.1">
    <property type="nucleotide sequence ID" value="NZ_JAUSZS010000008.1"/>
</dbReference>
<name>A0ABU0RY28_9ACTN</name>
<evidence type="ECO:0000256" key="1">
    <source>
        <dbReference type="ARBA" id="ARBA00004651"/>
    </source>
</evidence>
<reference evidence="9 10" key="1">
    <citation type="submission" date="2023-07" db="EMBL/GenBank/DDBJ databases">
        <title>Comparative genomics of wheat-associated soil bacteria to identify genetic determinants of phenazine resistance.</title>
        <authorList>
            <person name="Mouncey N."/>
        </authorList>
    </citation>
    <scope>NUCLEOTIDE SEQUENCE [LARGE SCALE GENOMIC DNA]</scope>
    <source>
        <strain evidence="9 10">W2I16</strain>
    </source>
</reference>
<sequence>MAVGLIIGGLLTDWLTWRSVFFVNVPIGLLILVLAPLYIRQPERHPGRFDLPGALTSTLGMGALVYRFIRASEQGWGDGLVLGSFAAAVILLAAFLAIETRAEQPITPLKLPSPSSASAWWRGPSCPGSEPNHCSWPVVCWSPPASSG</sequence>
<gene>
    <name evidence="9" type="ORF">QFZ49_006728</name>
</gene>
<dbReference type="Proteomes" id="UP001223072">
    <property type="component" value="Unassembled WGS sequence"/>
</dbReference>
<keyword evidence="6 8" id="KW-0472">Membrane</keyword>
<evidence type="ECO:0000256" key="6">
    <source>
        <dbReference type="ARBA" id="ARBA00023136"/>
    </source>
</evidence>
<dbReference type="Pfam" id="PF07690">
    <property type="entry name" value="MFS_1"/>
    <property type="match status" value="1"/>
</dbReference>
<dbReference type="PANTHER" id="PTHR42718">
    <property type="entry name" value="MAJOR FACILITATOR SUPERFAMILY MULTIDRUG TRANSPORTER MFSC"/>
    <property type="match status" value="1"/>
</dbReference>
<keyword evidence="10" id="KW-1185">Reference proteome</keyword>
<organism evidence="9 10">
    <name type="scientific">Streptomyces turgidiscabies</name>
    <dbReference type="NCBI Taxonomy" id="85558"/>
    <lineage>
        <taxon>Bacteria</taxon>
        <taxon>Bacillati</taxon>
        <taxon>Actinomycetota</taxon>
        <taxon>Actinomycetes</taxon>
        <taxon>Kitasatosporales</taxon>
        <taxon>Streptomycetaceae</taxon>
        <taxon>Streptomyces</taxon>
    </lineage>
</organism>
<evidence type="ECO:0000256" key="7">
    <source>
        <dbReference type="ARBA" id="ARBA00023251"/>
    </source>
</evidence>
<dbReference type="SUPFAM" id="SSF103473">
    <property type="entry name" value="MFS general substrate transporter"/>
    <property type="match status" value="1"/>
</dbReference>
<feature type="transmembrane region" description="Helical" evidence="8">
    <location>
        <begin position="81"/>
        <end position="98"/>
    </location>
</feature>
<evidence type="ECO:0000256" key="5">
    <source>
        <dbReference type="ARBA" id="ARBA00022989"/>
    </source>
</evidence>
<comment type="caution">
    <text evidence="9">The sequence shown here is derived from an EMBL/GenBank/DDBJ whole genome shotgun (WGS) entry which is preliminary data.</text>
</comment>
<protein>
    <submittedName>
        <fullName evidence="9">MFS family permease</fullName>
    </submittedName>
</protein>
<comment type="subcellular location">
    <subcellularLocation>
        <location evidence="1">Cell membrane</location>
        <topology evidence="1">Multi-pass membrane protein</topology>
    </subcellularLocation>
</comment>
<feature type="transmembrane region" description="Helical" evidence="8">
    <location>
        <begin position="51"/>
        <end position="69"/>
    </location>
</feature>
<dbReference type="Gene3D" id="1.20.1720.10">
    <property type="entry name" value="Multidrug resistance protein D"/>
    <property type="match status" value="1"/>
</dbReference>
<keyword evidence="2" id="KW-0813">Transport</keyword>
<evidence type="ECO:0000256" key="8">
    <source>
        <dbReference type="SAM" id="Phobius"/>
    </source>
</evidence>
<keyword evidence="7" id="KW-0046">Antibiotic resistance</keyword>
<dbReference type="EMBL" id="JAUSZS010000008">
    <property type="protein sequence ID" value="MDQ0936753.1"/>
    <property type="molecule type" value="Genomic_DNA"/>
</dbReference>
<accession>A0ABU0RY28</accession>
<evidence type="ECO:0000256" key="4">
    <source>
        <dbReference type="ARBA" id="ARBA00022692"/>
    </source>
</evidence>
<dbReference type="PANTHER" id="PTHR42718:SF46">
    <property type="entry name" value="BLR6921 PROTEIN"/>
    <property type="match status" value="1"/>
</dbReference>
<feature type="transmembrane region" description="Helical" evidence="8">
    <location>
        <begin position="20"/>
        <end position="39"/>
    </location>
</feature>
<proteinExistence type="predicted"/>
<keyword evidence="3" id="KW-1003">Cell membrane</keyword>
<keyword evidence="5 8" id="KW-1133">Transmembrane helix</keyword>
<evidence type="ECO:0000313" key="9">
    <source>
        <dbReference type="EMBL" id="MDQ0936753.1"/>
    </source>
</evidence>
<dbReference type="InterPro" id="IPR036259">
    <property type="entry name" value="MFS_trans_sf"/>
</dbReference>
<evidence type="ECO:0000256" key="2">
    <source>
        <dbReference type="ARBA" id="ARBA00022448"/>
    </source>
</evidence>
<evidence type="ECO:0000256" key="3">
    <source>
        <dbReference type="ARBA" id="ARBA00022475"/>
    </source>
</evidence>
<dbReference type="InterPro" id="IPR011701">
    <property type="entry name" value="MFS"/>
</dbReference>